<proteinExistence type="predicted"/>
<dbReference type="Proteomes" id="UP000190328">
    <property type="component" value="Unassembled WGS sequence"/>
</dbReference>
<dbReference type="EMBL" id="FUXI01000032">
    <property type="protein sequence ID" value="SKA06077.1"/>
    <property type="molecule type" value="Genomic_DNA"/>
</dbReference>
<dbReference type="AlphaFoldDB" id="A0A1T4QR40"/>
<dbReference type="InterPro" id="IPR009241">
    <property type="entry name" value="HigB-like"/>
</dbReference>
<keyword evidence="2" id="KW-1185">Reference proteome</keyword>
<evidence type="ECO:0000313" key="1">
    <source>
        <dbReference type="EMBL" id="SKA06077.1"/>
    </source>
</evidence>
<gene>
    <name evidence="1" type="ORF">SAMN02745116_02285</name>
</gene>
<evidence type="ECO:0000313" key="2">
    <source>
        <dbReference type="Proteomes" id="UP000190328"/>
    </source>
</evidence>
<sequence length="85" mass="10145">MNATEKLGLEVAKRQEWIKKIEDNLFELRSKHGSDIQRGLYFKYENGRFIVTHGFSKKTDKTPKREIERAKNLRKNFYRIEGGKK</sequence>
<organism evidence="1 2">
    <name type="scientific">Pilibacter termitis</name>
    <dbReference type="NCBI Taxonomy" id="263852"/>
    <lineage>
        <taxon>Bacteria</taxon>
        <taxon>Bacillati</taxon>
        <taxon>Bacillota</taxon>
        <taxon>Bacilli</taxon>
        <taxon>Lactobacillales</taxon>
        <taxon>Enterococcaceae</taxon>
        <taxon>Pilibacter</taxon>
    </lineage>
</organism>
<dbReference type="Pfam" id="PF05973">
    <property type="entry name" value="Gp49"/>
    <property type="match status" value="1"/>
</dbReference>
<reference evidence="1 2" key="1">
    <citation type="submission" date="2017-02" db="EMBL/GenBank/DDBJ databases">
        <authorList>
            <person name="Peterson S.W."/>
        </authorList>
    </citation>
    <scope>NUCLEOTIDE SEQUENCE [LARGE SCALE GENOMIC DNA]</scope>
    <source>
        <strain evidence="1 2">ATCC BAA-1030</strain>
    </source>
</reference>
<accession>A0A1T4QR40</accession>
<protein>
    <submittedName>
        <fullName evidence="1">Phage derived protein Gp49-like</fullName>
    </submittedName>
</protein>
<dbReference type="STRING" id="263852.SAMN02745116_02285"/>
<dbReference type="OrthoDB" id="573082at2"/>
<name>A0A1T4QR40_9ENTE</name>